<evidence type="ECO:0000259" key="3">
    <source>
        <dbReference type="Pfam" id="PF07627"/>
    </source>
</evidence>
<feature type="domain" description="DUF1585" evidence="1">
    <location>
        <begin position="751"/>
        <end position="824"/>
    </location>
</feature>
<dbReference type="Pfam" id="PF07631">
    <property type="entry name" value="PSD4"/>
    <property type="match status" value="1"/>
</dbReference>
<gene>
    <name evidence="6" type="ORF">BV97_00131</name>
</gene>
<dbReference type="Pfam" id="PF07624">
    <property type="entry name" value="PSD2"/>
    <property type="match status" value="1"/>
</dbReference>
<dbReference type="EMBL" id="JFYZ01000001">
    <property type="protein sequence ID" value="EZP84380.1"/>
    <property type="molecule type" value="Genomic_DNA"/>
</dbReference>
<dbReference type="InterPro" id="IPR013042">
    <property type="entry name" value="DUF1592"/>
</dbReference>
<sequence length="892" mass="98081">MPETRENAGSAKGSETSMSLFGRHNLGRTTLALSALVTAATVYAATQDTAPDQTPDFAAMTPQQAANFVEPMLGEYCSRCHNDIDNIADLSVEDLRADDIRTGKHADEWEKILRRVAAGEMPPHGKTQPSAQMRAAFVNWLDTSRAGYLAANPDPGRPALRRLNRMEYANSVRDLLALDVDFSRELPADNSGFGFDNIADVLSVSPTLMERYVAVAGKVGRMATGLTSRREVVTTWQVPKDGSVQNSGVPAYNERAGAMLPLASRGGYAQRYYARYDGQYDVSAWLNANTNNETDRLAEDKVTARVPMQAGSHLVALSFRRTIAPSEAVQVLRNDTDKVPLPLDKPKMLPLDVWVDGKLAKTLSVPSYRMHQRYSQQNFPRDVLQVDVAGPFDAADVPDTASRRAVFLCRPKKASEEDACATKIITTLARRAWRRPVAGFDVAPLLRIYAEERKASDFEHGIEAALEAVLVSPEFLFVVERDPQGAMPGSVNRVSDLELATRLSLFLWSSIPDDRLLTLAEQGKLGQPTVLNAEIARMLADPRAKALTTNFAGQWLYLRNLDQQRPDTEVFPKFDVRLKSAMATETEMFFADVLRGDRPVLDFISADYTFLNQRLAEHYGIPGVSGPAFRRVALRPEWHRGGLLGQASVLTVTSYGNHTSVVKRGKWILENMLAAAPPPPPPDVPALKTSHDGRLLTARQQLELHRANPTCAACHVKMDPMGFSLENFDAVGQWRTVDAGQPIDTIATMPDGFKFDGLTGLQQVLMDRKDEFTRAFTERLMTYAVARGLSANDMPTVRAIASAAAADQYRIQTIVRGIAQSPAFTLRRVPQPFKAAYGQTPRLPLRQAQGERGWGYVSGKSALNSAQAELVEAPSARPAALSLIAIPRKALK</sequence>
<feature type="domain" description="DUF1592" evidence="4">
    <location>
        <begin position="495"/>
        <end position="621"/>
    </location>
</feature>
<dbReference type="Pfam" id="PF07637">
    <property type="entry name" value="PSD5"/>
    <property type="match status" value="1"/>
</dbReference>
<name>A0A031K568_9SPHN</name>
<reference evidence="6 7" key="1">
    <citation type="submission" date="2014-03" db="EMBL/GenBank/DDBJ databases">
        <title>Whole genome sequence of Novosphingobium resinovorum KF1.</title>
        <authorList>
            <person name="Gan H.M."/>
            <person name="Gan H.Y."/>
            <person name="Chew T.H."/>
            <person name="Savka M.A."/>
        </authorList>
    </citation>
    <scope>NUCLEOTIDE SEQUENCE [LARGE SCALE GENOMIC DNA]</scope>
    <source>
        <strain evidence="6 7">KF1</strain>
    </source>
</reference>
<organism evidence="6 7">
    <name type="scientific">Novosphingobium resinovorum</name>
    <dbReference type="NCBI Taxonomy" id="158500"/>
    <lineage>
        <taxon>Bacteria</taxon>
        <taxon>Pseudomonadati</taxon>
        <taxon>Pseudomonadota</taxon>
        <taxon>Alphaproteobacteria</taxon>
        <taxon>Sphingomonadales</taxon>
        <taxon>Sphingomonadaceae</taxon>
        <taxon>Novosphingobium</taxon>
    </lineage>
</organism>
<evidence type="ECO:0000313" key="6">
    <source>
        <dbReference type="EMBL" id="EZP84380.1"/>
    </source>
</evidence>
<evidence type="ECO:0000259" key="5">
    <source>
        <dbReference type="Pfam" id="PF07637"/>
    </source>
</evidence>
<feature type="domain" description="DUF1595" evidence="5">
    <location>
        <begin position="420"/>
        <end position="480"/>
    </location>
</feature>
<dbReference type="InterPro" id="IPR013036">
    <property type="entry name" value="DUF1587"/>
</dbReference>
<proteinExistence type="predicted"/>
<feature type="domain" description="DUF1588" evidence="3">
    <location>
        <begin position="640"/>
        <end position="737"/>
    </location>
</feature>
<evidence type="ECO:0000259" key="1">
    <source>
        <dbReference type="Pfam" id="PF07624"/>
    </source>
</evidence>
<dbReference type="STRING" id="158500.BES08_00750"/>
<dbReference type="InterPro" id="IPR013043">
    <property type="entry name" value="DUF1595"/>
</dbReference>
<evidence type="ECO:0000259" key="4">
    <source>
        <dbReference type="Pfam" id="PF07631"/>
    </source>
</evidence>
<dbReference type="Pfam" id="PF07627">
    <property type="entry name" value="PSCyt3"/>
    <property type="match status" value="1"/>
</dbReference>
<dbReference type="RefSeq" id="WP_036522497.1">
    <property type="nucleotide sequence ID" value="NZ_JFYZ01000001.1"/>
</dbReference>
<dbReference type="Proteomes" id="UP000024329">
    <property type="component" value="Unassembled WGS sequence"/>
</dbReference>
<evidence type="ECO:0000259" key="2">
    <source>
        <dbReference type="Pfam" id="PF07626"/>
    </source>
</evidence>
<dbReference type="InterPro" id="IPR013039">
    <property type="entry name" value="DUF1588"/>
</dbReference>
<dbReference type="InterPro" id="IPR011478">
    <property type="entry name" value="DUF1585"/>
</dbReference>
<dbReference type="Pfam" id="PF07626">
    <property type="entry name" value="PSD3"/>
    <property type="match status" value="1"/>
</dbReference>
<accession>A0A031K568</accession>
<dbReference type="eggNOG" id="COG0551">
    <property type="taxonomic scope" value="Bacteria"/>
</dbReference>
<comment type="caution">
    <text evidence="6">The sequence shown here is derived from an EMBL/GenBank/DDBJ whole genome shotgun (WGS) entry which is preliminary data.</text>
</comment>
<dbReference type="PATRIC" id="fig|158500.4.peg.138"/>
<dbReference type="AlphaFoldDB" id="A0A031K568"/>
<protein>
    <recommendedName>
        <fullName evidence="8">DUF1592 domain-containing protein</fullName>
    </recommendedName>
</protein>
<feature type="domain" description="DUF1587" evidence="2">
    <location>
        <begin position="161"/>
        <end position="224"/>
    </location>
</feature>
<evidence type="ECO:0008006" key="8">
    <source>
        <dbReference type="Google" id="ProtNLM"/>
    </source>
</evidence>
<evidence type="ECO:0000313" key="7">
    <source>
        <dbReference type="Proteomes" id="UP000024329"/>
    </source>
</evidence>